<evidence type="ECO:0000256" key="5">
    <source>
        <dbReference type="ARBA" id="ARBA00034323"/>
    </source>
</evidence>
<proteinExistence type="inferred from homology"/>
<accession>A0A329UAK0</accession>
<evidence type="ECO:0000256" key="7">
    <source>
        <dbReference type="SAM" id="SignalP"/>
    </source>
</evidence>
<keyword evidence="3" id="KW-0479">Metal-binding</keyword>
<keyword evidence="4 7" id="KW-0732">Signal</keyword>
<evidence type="ECO:0000256" key="6">
    <source>
        <dbReference type="ARBA" id="ARBA00034344"/>
    </source>
</evidence>
<evidence type="ECO:0000256" key="2">
    <source>
        <dbReference type="ARBA" id="ARBA00007639"/>
    </source>
</evidence>
<dbReference type="PROSITE" id="PS51257">
    <property type="entry name" value="PROKAR_LIPOPROTEIN"/>
    <property type="match status" value="1"/>
</dbReference>
<dbReference type="Pfam" id="PF13407">
    <property type="entry name" value="Peripla_BP_4"/>
    <property type="match status" value="1"/>
</dbReference>
<evidence type="ECO:0000259" key="8">
    <source>
        <dbReference type="Pfam" id="PF13407"/>
    </source>
</evidence>
<dbReference type="Pfam" id="PF10518">
    <property type="entry name" value="TAT_signal"/>
    <property type="match status" value="1"/>
</dbReference>
<feature type="signal peptide" evidence="7">
    <location>
        <begin position="1"/>
        <end position="39"/>
    </location>
</feature>
<evidence type="ECO:0000256" key="1">
    <source>
        <dbReference type="ARBA" id="ARBA00004196"/>
    </source>
</evidence>
<dbReference type="GO" id="GO:0046872">
    <property type="term" value="F:metal ion binding"/>
    <property type="evidence" value="ECO:0007669"/>
    <property type="project" value="UniProtKB-KW"/>
</dbReference>
<dbReference type="OrthoDB" id="9769193at2"/>
<comment type="caution">
    <text evidence="9">The sequence shown here is derived from an EMBL/GenBank/DDBJ whole genome shotgun (WGS) entry which is preliminary data.</text>
</comment>
<dbReference type="Gene3D" id="3.40.50.2300">
    <property type="match status" value="2"/>
</dbReference>
<dbReference type="PANTHER" id="PTHR46847:SF1">
    <property type="entry name" value="D-ALLOSE-BINDING PERIPLASMIC PROTEIN-RELATED"/>
    <property type="match status" value="1"/>
</dbReference>
<dbReference type="GO" id="GO:0030313">
    <property type="term" value="C:cell envelope"/>
    <property type="evidence" value="ECO:0007669"/>
    <property type="project" value="UniProtKB-SubCell"/>
</dbReference>
<dbReference type="Proteomes" id="UP000250583">
    <property type="component" value="Unassembled WGS sequence"/>
</dbReference>
<comment type="subcellular location">
    <subcellularLocation>
        <location evidence="1">Cell envelope</location>
    </subcellularLocation>
</comment>
<dbReference type="PROSITE" id="PS51318">
    <property type="entry name" value="TAT"/>
    <property type="match status" value="1"/>
</dbReference>
<evidence type="ECO:0000256" key="3">
    <source>
        <dbReference type="ARBA" id="ARBA00022723"/>
    </source>
</evidence>
<dbReference type="InterPro" id="IPR044085">
    <property type="entry name" value="MglB-like_PBP1"/>
</dbReference>
<dbReference type="NCBIfam" id="TIGR01409">
    <property type="entry name" value="TAT_signal_seq"/>
    <property type="match status" value="1"/>
</dbReference>
<dbReference type="GO" id="GO:0030246">
    <property type="term" value="F:carbohydrate binding"/>
    <property type="evidence" value="ECO:0007669"/>
    <property type="project" value="InterPro"/>
</dbReference>
<dbReference type="InterPro" id="IPR028082">
    <property type="entry name" value="Peripla_BP_I"/>
</dbReference>
<dbReference type="InterPro" id="IPR006311">
    <property type="entry name" value="TAT_signal"/>
</dbReference>
<protein>
    <recommendedName>
        <fullName evidence="6">D-galactose/methyl-galactoside binding periplasmic protein MglB</fullName>
    </recommendedName>
</protein>
<comment type="similarity">
    <text evidence="2">Belongs to the bacterial solute-binding protein 2 family.</text>
</comment>
<dbReference type="SUPFAM" id="SSF53822">
    <property type="entry name" value="Periplasmic binding protein-like I"/>
    <property type="match status" value="1"/>
</dbReference>
<dbReference type="InterPro" id="IPR025997">
    <property type="entry name" value="SBP_2_dom"/>
</dbReference>
<comment type="subunit">
    <text evidence="5">The ABC transporter complex is composed of one ATP-binding protein (MglA), two transmembrane proteins (MglC) and a solute-binding protein (MglB).</text>
</comment>
<dbReference type="PANTHER" id="PTHR46847">
    <property type="entry name" value="D-ALLOSE-BINDING PERIPLASMIC PROTEIN-RELATED"/>
    <property type="match status" value="1"/>
</dbReference>
<reference evidence="9 10" key="1">
    <citation type="submission" date="2018-02" db="EMBL/GenBank/DDBJ databases">
        <title>Complete genome sequencing of Faecalibacterium prausnitzii strains isolated from the human gut.</title>
        <authorList>
            <person name="Fitzgerald B.C."/>
            <person name="Shkoporov A.N."/>
            <person name="Ross P.R."/>
            <person name="Hill C."/>
        </authorList>
    </citation>
    <scope>NUCLEOTIDE SEQUENCE [LARGE SCALE GENOMIC DNA]</scope>
    <source>
        <strain evidence="9 10">APC923/61-1</strain>
    </source>
</reference>
<dbReference type="AlphaFoldDB" id="A0A329UAK0"/>
<sequence>MKENKIMKMISRRDFIKASAVVGAAGVLTACGGSSSSTAASSVAASSTAAASSEAAASGSANIGVCIYQFADNFMTLYRTDLEEYLKDMGYAVTIVDGKNDQNTQTEQINTFLQQGVDVLVINPVQTTSAQTIVDTISPSGTPIVFINREPDKAVLDSYAGKCCYVGADARQSGTYQGELILETETQGDINGDGKITYIMCKGDPENIDAQYRTEYSIKALTDAGKEVECLYEYLDNWDQTTAQQDVANALAQYGDKIEVVFCNNDAMALGALQSIEQAGRTVGTDIYLVGVDALKEAVQNVVDGKMTGTVLNDDVGQATAAANATKLFVDGSDVDEYYWVDYVKVTTENAAQYL</sequence>
<evidence type="ECO:0000313" key="9">
    <source>
        <dbReference type="EMBL" id="RAW58752.1"/>
    </source>
</evidence>
<evidence type="ECO:0000313" key="10">
    <source>
        <dbReference type="Proteomes" id="UP000250583"/>
    </source>
</evidence>
<dbReference type="EMBL" id="PRLE01000004">
    <property type="protein sequence ID" value="RAW58752.1"/>
    <property type="molecule type" value="Genomic_DNA"/>
</dbReference>
<gene>
    <name evidence="9" type="ORF">C4N22_08445</name>
</gene>
<evidence type="ECO:0000256" key="4">
    <source>
        <dbReference type="ARBA" id="ARBA00022729"/>
    </source>
</evidence>
<feature type="domain" description="Periplasmic binding protein" evidence="8">
    <location>
        <begin position="63"/>
        <end position="332"/>
    </location>
</feature>
<feature type="chain" id="PRO_5016246843" description="D-galactose/methyl-galactoside binding periplasmic protein MglB" evidence="7">
    <location>
        <begin position="40"/>
        <end position="355"/>
    </location>
</feature>
<dbReference type="CDD" id="cd01539">
    <property type="entry name" value="PBP1_GGBP"/>
    <property type="match status" value="1"/>
</dbReference>
<dbReference type="InterPro" id="IPR019546">
    <property type="entry name" value="TAT_signal_bac_arc"/>
</dbReference>
<organism evidence="9 10">
    <name type="scientific">Faecalibacterium prausnitzii</name>
    <dbReference type="NCBI Taxonomy" id="853"/>
    <lineage>
        <taxon>Bacteria</taxon>
        <taxon>Bacillati</taxon>
        <taxon>Bacillota</taxon>
        <taxon>Clostridia</taxon>
        <taxon>Eubacteriales</taxon>
        <taxon>Oscillospiraceae</taxon>
        <taxon>Faecalibacterium</taxon>
    </lineage>
</organism>
<name>A0A329UAK0_9FIRM</name>